<dbReference type="Proteomes" id="UP000295783">
    <property type="component" value="Unassembled WGS sequence"/>
</dbReference>
<dbReference type="CDD" id="cd16325">
    <property type="entry name" value="LolA"/>
    <property type="match status" value="1"/>
</dbReference>
<comment type="caution">
    <text evidence="2">The sequence shown here is derived from an EMBL/GenBank/DDBJ whole genome shotgun (WGS) entry which is preliminary data.</text>
</comment>
<protein>
    <submittedName>
        <fullName evidence="2">Outer membrane lipoprotein-sorting protein</fullName>
    </submittedName>
</protein>
<dbReference type="AlphaFoldDB" id="A0A4R6X1D1"/>
<keyword evidence="3" id="KW-1185">Reference proteome</keyword>
<dbReference type="Gene3D" id="2.50.20.10">
    <property type="entry name" value="Lipoprotein localisation LolA/LolB/LppX"/>
    <property type="match status" value="1"/>
</dbReference>
<dbReference type="OrthoDB" id="9800501at2"/>
<dbReference type="EMBL" id="SNYW01000006">
    <property type="protein sequence ID" value="TDQ84268.1"/>
    <property type="molecule type" value="Genomic_DNA"/>
</dbReference>
<dbReference type="InterPro" id="IPR006311">
    <property type="entry name" value="TAT_signal"/>
</dbReference>
<evidence type="ECO:0000256" key="1">
    <source>
        <dbReference type="ARBA" id="ARBA00022729"/>
    </source>
</evidence>
<proteinExistence type="predicted"/>
<dbReference type="PROSITE" id="PS51318">
    <property type="entry name" value="TAT"/>
    <property type="match status" value="1"/>
</dbReference>
<dbReference type="PANTHER" id="PTHR35869:SF1">
    <property type="entry name" value="OUTER-MEMBRANE LIPOPROTEIN CARRIER PROTEIN"/>
    <property type="match status" value="1"/>
</dbReference>
<gene>
    <name evidence="2" type="ORF">A8950_0816</name>
</gene>
<keyword evidence="1" id="KW-0732">Signal</keyword>
<sequence>MTDLIATRRRVLALAGGLAVLPLLASPHFGGLAAADAVPANLTPEDRSDIGRIEDYLNGITTMQAKFQQYSAKGGIAFGTIYLKRPGFIRIEYDPPSPMLIVSDSVSLHYYDPELDQINRVPVSSSPIWFLLKDEVRFGGDVTVTAFQRAPNSFAITIRQTDDAEEGAVMLELGDRPLELRQWTVTDAKSQEVRVGLFNAQFGMDLDQQLFRVPRKRNN</sequence>
<dbReference type="PANTHER" id="PTHR35869">
    <property type="entry name" value="OUTER-MEMBRANE LIPOPROTEIN CARRIER PROTEIN"/>
    <property type="match status" value="1"/>
</dbReference>
<reference evidence="2 3" key="1">
    <citation type="submission" date="2019-03" db="EMBL/GenBank/DDBJ databases">
        <title>Genomic Encyclopedia of Type Strains, Phase III (KMG-III): the genomes of soil and plant-associated and newly described type strains.</title>
        <authorList>
            <person name="Whitman W."/>
        </authorList>
    </citation>
    <scope>NUCLEOTIDE SEQUENCE [LARGE SCALE GENOMIC DNA]</scope>
    <source>
        <strain evidence="2 3">CGMCC 1.7660</strain>
    </source>
</reference>
<name>A0A4R6X1D1_9PROT</name>
<dbReference type="Pfam" id="PF03548">
    <property type="entry name" value="LolA"/>
    <property type="match status" value="1"/>
</dbReference>
<evidence type="ECO:0000313" key="2">
    <source>
        <dbReference type="EMBL" id="TDQ84268.1"/>
    </source>
</evidence>
<accession>A0A4R6X1D1</accession>
<dbReference type="RefSeq" id="WP_133612307.1">
    <property type="nucleotide sequence ID" value="NZ_SNYW01000006.1"/>
</dbReference>
<dbReference type="InterPro" id="IPR004564">
    <property type="entry name" value="OM_lipoprot_carrier_LolA-like"/>
</dbReference>
<dbReference type="SUPFAM" id="SSF89392">
    <property type="entry name" value="Prokaryotic lipoproteins and lipoprotein localization factors"/>
    <property type="match status" value="1"/>
</dbReference>
<keyword evidence="2" id="KW-0449">Lipoprotein</keyword>
<evidence type="ECO:0000313" key="3">
    <source>
        <dbReference type="Proteomes" id="UP000295783"/>
    </source>
</evidence>
<dbReference type="InterPro" id="IPR029046">
    <property type="entry name" value="LolA/LolB/LppX"/>
</dbReference>
<organism evidence="2 3">
    <name type="scientific">Dongia mobilis</name>
    <dbReference type="NCBI Taxonomy" id="578943"/>
    <lineage>
        <taxon>Bacteria</taxon>
        <taxon>Pseudomonadati</taxon>
        <taxon>Pseudomonadota</taxon>
        <taxon>Alphaproteobacteria</taxon>
        <taxon>Rhodospirillales</taxon>
        <taxon>Dongiaceae</taxon>
        <taxon>Dongia</taxon>
    </lineage>
</organism>